<keyword evidence="2" id="KW-0808">Transferase</keyword>
<evidence type="ECO:0000256" key="7">
    <source>
        <dbReference type="ARBA" id="ARBA00048472"/>
    </source>
</evidence>
<comment type="catalytic activity">
    <reaction evidence="7">
        <text>dTDP-beta-L-rhamnose + L-arginyl-[protein] = N(omega)-(alpha-L-rhamnosyl)-L-arginyl-[protein] + dTDP + H(+)</text>
        <dbReference type="Rhea" id="RHEA:66692"/>
        <dbReference type="Rhea" id="RHEA-COMP:10532"/>
        <dbReference type="Rhea" id="RHEA-COMP:17096"/>
        <dbReference type="ChEBI" id="CHEBI:15378"/>
        <dbReference type="ChEBI" id="CHEBI:29965"/>
        <dbReference type="ChEBI" id="CHEBI:57510"/>
        <dbReference type="ChEBI" id="CHEBI:58369"/>
        <dbReference type="ChEBI" id="CHEBI:167445"/>
    </reaction>
    <physiologicalReaction direction="left-to-right" evidence="7">
        <dbReference type="Rhea" id="RHEA:66693"/>
    </physiologicalReaction>
</comment>
<proteinExistence type="inferred from homology"/>
<dbReference type="NCBIfam" id="TIGR03837">
    <property type="entry name" value="efp_Arg_rhamno"/>
    <property type="match status" value="1"/>
</dbReference>
<evidence type="ECO:0000256" key="4">
    <source>
        <dbReference type="ARBA" id="ARBA00024346"/>
    </source>
</evidence>
<dbReference type="InterPro" id="IPR016633">
    <property type="entry name" value="EarP"/>
</dbReference>
<dbReference type="RefSeq" id="WP_266123745.1">
    <property type="nucleotide sequence ID" value="NZ_JAJHNU010000005.1"/>
</dbReference>
<sequence>MSQSSYIKPMTPNGADIYCRVIDNYGDIGVCWRLARQLRHQLPQVRLWVDDLHSFTHINPEIQPHLHLQRSQGIEVLNWRQDCVFPPPLELLIEAFACELPESVKQHVGAHTLWLNLEYLSAEKWVPSFHLGASPQAGGQTKYFFFPGFTPETGGLLREKDLVSERDALQANSETRRDFLRYLGVDEELVAQLAQRKVIFLFCYPNAPVQELLQVLQEHNTLLLVPASVARHFTFTPTPKLALHILPPISQTDFDCVLWCSDLNIVRGEDSLVRAIWAAKPMIWQPYYQDDNWHLEKLAAWLQHTSYNPSVQQAHYAWSQAAGHDLRPALEQLFQPHNWSEWQAQAASFSEKLINGPELSNAILSFYAQVARTR</sequence>
<dbReference type="EMBL" id="JAJHNU010000005">
    <property type="protein sequence ID" value="MDN4122735.1"/>
    <property type="molecule type" value="Genomic_DNA"/>
</dbReference>
<comment type="similarity">
    <text evidence="4">Belongs to the glycosyltransferase 104 family.</text>
</comment>
<keyword evidence="8" id="KW-0648">Protein biosynthesis</keyword>
<keyword evidence="8" id="KW-0251">Elongation factor</keyword>
<reference evidence="8" key="1">
    <citation type="submission" date="2021-11" db="EMBL/GenBank/DDBJ databases">
        <title>Draft genome sequence of Alcaligenes endophyticus type strain CCUG 75668T.</title>
        <authorList>
            <person name="Salva-Serra F."/>
            <person name="Duran R.E."/>
            <person name="Seeger M."/>
            <person name="Moore E.R.B."/>
            <person name="Jaen-Luchoro D."/>
        </authorList>
    </citation>
    <scope>NUCLEOTIDE SEQUENCE</scope>
    <source>
        <strain evidence="8">CCUG 75668</strain>
    </source>
</reference>
<dbReference type="Pfam" id="PF10093">
    <property type="entry name" value="EarP"/>
    <property type="match status" value="1"/>
</dbReference>
<evidence type="ECO:0000256" key="5">
    <source>
        <dbReference type="ARBA" id="ARBA00024416"/>
    </source>
</evidence>
<dbReference type="GO" id="GO:0003746">
    <property type="term" value="F:translation elongation factor activity"/>
    <property type="evidence" value="ECO:0007669"/>
    <property type="project" value="UniProtKB-KW"/>
</dbReference>
<evidence type="ECO:0000313" key="8">
    <source>
        <dbReference type="EMBL" id="MDN4122735.1"/>
    </source>
</evidence>
<comment type="function">
    <text evidence="3">Protein-arginine rhamnosyltransferase that catalyzes the transfer of a single rhamnose to elongation factor P (EF-P) on 'Lys-32', a modification required for EF-P-dependent rescue of polyproline stalled ribosomes.</text>
</comment>
<organism evidence="8 9">
    <name type="scientific">Alcaligenes endophyticus</name>
    <dbReference type="NCBI Taxonomy" id="1929088"/>
    <lineage>
        <taxon>Bacteria</taxon>
        <taxon>Pseudomonadati</taxon>
        <taxon>Pseudomonadota</taxon>
        <taxon>Betaproteobacteria</taxon>
        <taxon>Burkholderiales</taxon>
        <taxon>Alcaligenaceae</taxon>
        <taxon>Alcaligenes</taxon>
    </lineage>
</organism>
<comment type="caution">
    <text evidence="8">The sequence shown here is derived from an EMBL/GenBank/DDBJ whole genome shotgun (WGS) entry which is preliminary data.</text>
</comment>
<evidence type="ECO:0000256" key="2">
    <source>
        <dbReference type="ARBA" id="ARBA00022679"/>
    </source>
</evidence>
<protein>
    <recommendedName>
        <fullName evidence="5">Protein-arginine rhamnosyltransferase</fullName>
    </recommendedName>
    <alternativeName>
        <fullName evidence="6">EF-P arginine rhamnosyltransferase</fullName>
    </alternativeName>
</protein>
<accession>A0ABT8ENR5</accession>
<evidence type="ECO:0000256" key="6">
    <source>
        <dbReference type="ARBA" id="ARBA00030025"/>
    </source>
</evidence>
<gene>
    <name evidence="8" type="primary">earP</name>
    <name evidence="8" type="ORF">LMS43_15700</name>
</gene>
<keyword evidence="9" id="KW-1185">Reference proteome</keyword>
<evidence type="ECO:0000313" key="9">
    <source>
        <dbReference type="Proteomes" id="UP001168613"/>
    </source>
</evidence>
<dbReference type="PIRSF" id="PIRSF015557">
    <property type="entry name" value="UCP015557"/>
    <property type="match status" value="1"/>
</dbReference>
<keyword evidence="1" id="KW-0328">Glycosyltransferase</keyword>
<evidence type="ECO:0000256" key="1">
    <source>
        <dbReference type="ARBA" id="ARBA00022676"/>
    </source>
</evidence>
<name>A0ABT8ENR5_9BURK</name>
<dbReference type="Proteomes" id="UP001168613">
    <property type="component" value="Unassembled WGS sequence"/>
</dbReference>
<evidence type="ECO:0000256" key="3">
    <source>
        <dbReference type="ARBA" id="ARBA00024303"/>
    </source>
</evidence>